<evidence type="ECO:0000313" key="2">
    <source>
        <dbReference type="Proteomes" id="UP000185936"/>
    </source>
</evidence>
<organism evidence="1 2">
    <name type="scientific">Natronorubrum thiooxidans</name>
    <dbReference type="NCBI Taxonomy" id="308853"/>
    <lineage>
        <taxon>Archaea</taxon>
        <taxon>Methanobacteriati</taxon>
        <taxon>Methanobacteriota</taxon>
        <taxon>Stenosarchaea group</taxon>
        <taxon>Halobacteria</taxon>
        <taxon>Halobacteriales</taxon>
        <taxon>Natrialbaceae</taxon>
        <taxon>Natronorubrum</taxon>
    </lineage>
</organism>
<keyword evidence="2" id="KW-1185">Reference proteome</keyword>
<proteinExistence type="predicted"/>
<dbReference type="AlphaFoldDB" id="A0A1N7H7Y7"/>
<sequence length="67" mass="7505">MCTQKRDDLLIAVALTEFSVHFEQIDPELSERAWQLAADRLVEYDVDPEAAVATLEIGGPNPLSENY</sequence>
<reference evidence="2" key="1">
    <citation type="submission" date="2017-01" db="EMBL/GenBank/DDBJ databases">
        <authorList>
            <person name="Varghese N."/>
            <person name="Submissions S."/>
        </authorList>
    </citation>
    <scope>NUCLEOTIDE SEQUENCE [LARGE SCALE GENOMIC DNA]</scope>
    <source>
        <strain evidence="2">type strain: HArc-</strain>
    </source>
</reference>
<dbReference type="RefSeq" id="WP_076610910.1">
    <property type="nucleotide sequence ID" value="NZ_FTNR01000030.1"/>
</dbReference>
<accession>A0A1N7H7Y7</accession>
<protein>
    <submittedName>
        <fullName evidence="1">Uncharacterized protein</fullName>
    </submittedName>
</protein>
<dbReference type="Proteomes" id="UP000185936">
    <property type="component" value="Unassembled WGS sequence"/>
</dbReference>
<name>A0A1N7H7Y7_9EURY</name>
<dbReference type="EMBL" id="FTNR01000030">
    <property type="protein sequence ID" value="SIS20911.1"/>
    <property type="molecule type" value="Genomic_DNA"/>
</dbReference>
<gene>
    <name evidence="1" type="ORF">SAMN05421752_13013</name>
</gene>
<evidence type="ECO:0000313" key="1">
    <source>
        <dbReference type="EMBL" id="SIS20911.1"/>
    </source>
</evidence>